<protein>
    <submittedName>
        <fullName evidence="1">Uncharacterized protein</fullName>
    </submittedName>
</protein>
<reference evidence="1" key="1">
    <citation type="journal article" date="2015" name="Nature">
        <title>Complex archaea that bridge the gap between prokaryotes and eukaryotes.</title>
        <authorList>
            <person name="Spang A."/>
            <person name="Saw J.H."/>
            <person name="Jorgensen S.L."/>
            <person name="Zaremba-Niedzwiedzka K."/>
            <person name="Martijn J."/>
            <person name="Lind A.E."/>
            <person name="van Eijk R."/>
            <person name="Schleper C."/>
            <person name="Guy L."/>
            <person name="Ettema T.J."/>
        </authorList>
    </citation>
    <scope>NUCLEOTIDE SEQUENCE</scope>
</reference>
<feature type="non-terminal residue" evidence="1">
    <location>
        <position position="43"/>
    </location>
</feature>
<gene>
    <name evidence="1" type="ORF">LCGC14_1763240</name>
</gene>
<dbReference type="AlphaFoldDB" id="A0A0F9H0H0"/>
<sequence length="43" mass="4478">MATTEEGSLGSVPLTAAQVNKINSLNSQDTKGFDGTAGTFRFD</sequence>
<name>A0A0F9H0H0_9ZZZZ</name>
<accession>A0A0F9H0H0</accession>
<organism evidence="1">
    <name type="scientific">marine sediment metagenome</name>
    <dbReference type="NCBI Taxonomy" id="412755"/>
    <lineage>
        <taxon>unclassified sequences</taxon>
        <taxon>metagenomes</taxon>
        <taxon>ecological metagenomes</taxon>
    </lineage>
</organism>
<dbReference type="EMBL" id="LAZR01016430">
    <property type="protein sequence ID" value="KKM04535.1"/>
    <property type="molecule type" value="Genomic_DNA"/>
</dbReference>
<proteinExistence type="predicted"/>
<comment type="caution">
    <text evidence="1">The sequence shown here is derived from an EMBL/GenBank/DDBJ whole genome shotgun (WGS) entry which is preliminary data.</text>
</comment>
<evidence type="ECO:0000313" key="1">
    <source>
        <dbReference type="EMBL" id="KKM04535.1"/>
    </source>
</evidence>